<evidence type="ECO:0000259" key="1">
    <source>
        <dbReference type="Pfam" id="PF01266"/>
    </source>
</evidence>
<dbReference type="SUPFAM" id="SSF54373">
    <property type="entry name" value="FAD-linked reductases, C-terminal domain"/>
    <property type="match status" value="1"/>
</dbReference>
<name>A0ABN2G527_9ACTN</name>
<dbReference type="InterPro" id="IPR006076">
    <property type="entry name" value="FAD-dep_OxRdtase"/>
</dbReference>
<comment type="caution">
    <text evidence="2">The sequence shown here is derived from an EMBL/GenBank/DDBJ whole genome shotgun (WGS) entry which is preliminary data.</text>
</comment>
<dbReference type="EMBL" id="BAAANY010000005">
    <property type="protein sequence ID" value="GAA1665457.1"/>
    <property type="molecule type" value="Genomic_DNA"/>
</dbReference>
<accession>A0ABN2G527</accession>
<reference evidence="2 3" key="1">
    <citation type="journal article" date="2019" name="Int. J. Syst. Evol. Microbiol.">
        <title>The Global Catalogue of Microorganisms (GCM) 10K type strain sequencing project: providing services to taxonomists for standard genome sequencing and annotation.</title>
        <authorList>
            <consortium name="The Broad Institute Genomics Platform"/>
            <consortium name="The Broad Institute Genome Sequencing Center for Infectious Disease"/>
            <person name="Wu L."/>
            <person name="Ma J."/>
        </authorList>
    </citation>
    <scope>NUCLEOTIDE SEQUENCE [LARGE SCALE GENOMIC DNA]</scope>
    <source>
        <strain evidence="2 3">JCM 14718</strain>
    </source>
</reference>
<keyword evidence="3" id="KW-1185">Reference proteome</keyword>
<dbReference type="RefSeq" id="WP_344308166.1">
    <property type="nucleotide sequence ID" value="NZ_BAAANY010000005.1"/>
</dbReference>
<feature type="domain" description="FAD dependent oxidoreductase" evidence="1">
    <location>
        <begin position="10"/>
        <end position="358"/>
    </location>
</feature>
<protein>
    <recommendedName>
        <fullName evidence="1">FAD dependent oxidoreductase domain-containing protein</fullName>
    </recommendedName>
</protein>
<dbReference type="PANTHER" id="PTHR13847:SF193">
    <property type="entry name" value="PYRUVATE DEHYDROGENASE PHOSPHATASE REGULATORY SUBUNIT, MITOCHONDRIAL"/>
    <property type="match status" value="1"/>
</dbReference>
<sequence length="403" mass="43242">MSKPTDAATTIVGAGAVGCAVALHLARAGWKDVQVIESHDVAEATTGQAAGLVGQVRSTVDRTRLAMASVNLFSRLEKETGYPPDWRQTGSIRIALTADRAAEFERMAAIARSAGLETEFLSNAQVTDRFPLLDTTAIRAALWCPTDGYLQPHSLTTAYARAARDLGVTFCPHTTVTGVDVRDGVVEGLRTSAGDIRTDLVINAAGPWAAGLAAMIGVDLPIIPVRHEYFVSTPTPGWSPDLPVLRIPDLHLYVRAELRSVLCGGWEARALSRDPRRDPVVPIEPDWDVLTGFATDLETVVPGASQLRVAEVFRGWPAFAPDGRFVVGPVPGVRGFVMAAACNAHGVSGSAGLAEYVMESMRPDPSPYVQSLSPARFLPNTFDWTDAQTKARAVYENYYALTS</sequence>
<organism evidence="2 3">
    <name type="scientific">Fodinicola feengrottensis</name>
    <dbReference type="NCBI Taxonomy" id="435914"/>
    <lineage>
        <taxon>Bacteria</taxon>
        <taxon>Bacillati</taxon>
        <taxon>Actinomycetota</taxon>
        <taxon>Actinomycetes</taxon>
        <taxon>Mycobacteriales</taxon>
        <taxon>Fodinicola</taxon>
    </lineage>
</organism>
<evidence type="ECO:0000313" key="3">
    <source>
        <dbReference type="Proteomes" id="UP001500618"/>
    </source>
</evidence>
<dbReference type="InterPro" id="IPR036188">
    <property type="entry name" value="FAD/NAD-bd_sf"/>
</dbReference>
<dbReference type="SUPFAM" id="SSF51905">
    <property type="entry name" value="FAD/NAD(P)-binding domain"/>
    <property type="match status" value="1"/>
</dbReference>
<dbReference type="Gene3D" id="3.30.9.10">
    <property type="entry name" value="D-Amino Acid Oxidase, subunit A, domain 2"/>
    <property type="match status" value="1"/>
</dbReference>
<dbReference type="Proteomes" id="UP001500618">
    <property type="component" value="Unassembled WGS sequence"/>
</dbReference>
<dbReference type="PANTHER" id="PTHR13847">
    <property type="entry name" value="SARCOSINE DEHYDROGENASE-RELATED"/>
    <property type="match status" value="1"/>
</dbReference>
<dbReference type="Gene3D" id="3.50.50.60">
    <property type="entry name" value="FAD/NAD(P)-binding domain"/>
    <property type="match status" value="1"/>
</dbReference>
<proteinExistence type="predicted"/>
<dbReference type="Pfam" id="PF01266">
    <property type="entry name" value="DAO"/>
    <property type="match status" value="1"/>
</dbReference>
<dbReference type="PROSITE" id="PS51257">
    <property type="entry name" value="PROKAR_LIPOPROTEIN"/>
    <property type="match status" value="1"/>
</dbReference>
<gene>
    <name evidence="2" type="ORF">GCM10009765_13760</name>
</gene>
<evidence type="ECO:0000313" key="2">
    <source>
        <dbReference type="EMBL" id="GAA1665457.1"/>
    </source>
</evidence>